<dbReference type="PROSITE" id="PS00409">
    <property type="entry name" value="PROKAR_NTER_METHYL"/>
    <property type="match status" value="1"/>
</dbReference>
<gene>
    <name evidence="2" type="ORF">NBG4_180006</name>
</gene>
<organism evidence="2 3">
    <name type="scientific">Candidatus Sulfobium mesophilum</name>
    <dbReference type="NCBI Taxonomy" id="2016548"/>
    <lineage>
        <taxon>Bacteria</taxon>
        <taxon>Pseudomonadati</taxon>
        <taxon>Nitrospirota</taxon>
        <taxon>Nitrospiria</taxon>
        <taxon>Nitrospirales</taxon>
        <taxon>Nitrospiraceae</taxon>
        <taxon>Candidatus Sulfobium</taxon>
    </lineage>
</organism>
<dbReference type="Gene3D" id="3.30.700.10">
    <property type="entry name" value="Glycoprotein, Type 4 Pilin"/>
    <property type="match status" value="1"/>
</dbReference>
<keyword evidence="1" id="KW-0812">Transmembrane</keyword>
<accession>A0A2U3QFK0</accession>
<dbReference type="EMBL" id="OUUY01000062">
    <property type="protein sequence ID" value="SPQ00130.1"/>
    <property type="molecule type" value="Genomic_DNA"/>
</dbReference>
<keyword evidence="1" id="KW-1133">Transmembrane helix</keyword>
<name>A0A2U3QFK0_9BACT</name>
<dbReference type="OrthoDB" id="8481584at2"/>
<dbReference type="Proteomes" id="UP000245125">
    <property type="component" value="Unassembled WGS sequence"/>
</dbReference>
<proteinExistence type="predicted"/>
<keyword evidence="1" id="KW-0472">Membrane</keyword>
<dbReference type="SUPFAM" id="SSF54523">
    <property type="entry name" value="Pili subunits"/>
    <property type="match status" value="1"/>
</dbReference>
<dbReference type="InterPro" id="IPR045584">
    <property type="entry name" value="Pilin-like"/>
</dbReference>
<dbReference type="Pfam" id="PF07963">
    <property type="entry name" value="N_methyl"/>
    <property type="match status" value="1"/>
</dbReference>
<evidence type="ECO:0000313" key="3">
    <source>
        <dbReference type="Proteomes" id="UP000245125"/>
    </source>
</evidence>
<dbReference type="AlphaFoldDB" id="A0A2U3QFK0"/>
<evidence type="ECO:0000313" key="2">
    <source>
        <dbReference type="EMBL" id="SPQ00130.1"/>
    </source>
</evidence>
<dbReference type="InterPro" id="IPR012902">
    <property type="entry name" value="N_methyl_site"/>
</dbReference>
<protein>
    <recommendedName>
        <fullName evidence="4">General secretion pathway protein H</fullName>
    </recommendedName>
</protein>
<feature type="transmembrane region" description="Helical" evidence="1">
    <location>
        <begin position="12"/>
        <end position="30"/>
    </location>
</feature>
<evidence type="ECO:0000256" key="1">
    <source>
        <dbReference type="SAM" id="Phobius"/>
    </source>
</evidence>
<reference evidence="3" key="1">
    <citation type="submission" date="2018-03" db="EMBL/GenBank/DDBJ databases">
        <authorList>
            <person name="Zecchin S."/>
        </authorList>
    </citation>
    <scope>NUCLEOTIDE SEQUENCE [LARGE SCALE GENOMIC DNA]</scope>
</reference>
<keyword evidence="3" id="KW-1185">Reference proteome</keyword>
<evidence type="ECO:0008006" key="4">
    <source>
        <dbReference type="Google" id="ProtNLM"/>
    </source>
</evidence>
<dbReference type="NCBIfam" id="TIGR02532">
    <property type="entry name" value="IV_pilin_GFxxxE"/>
    <property type="match status" value="1"/>
</dbReference>
<sequence>MNNDKGFTLLELIIVMFLVGLMLSLAAVLFSNTLPSSKFSATTREVAATIRHARTLAQLRGENQTVTIDMETRKYGIDNAAAKDIPSGISIKIIDPQLGDVQTGKYQFEFPPMGGIEGGTIVLWNSKKTARIEIDPIVGSAVVK</sequence>